<evidence type="ECO:0000256" key="1">
    <source>
        <dbReference type="SAM" id="SignalP"/>
    </source>
</evidence>
<proteinExistence type="predicted"/>
<reference evidence="3" key="1">
    <citation type="journal article" date="2023" name="bioRxiv">
        <title>Complete genome of the Medicago anthracnose fungus, Colletotrichum destructivum, reveals a mini-chromosome-like region within a core chromosome.</title>
        <authorList>
            <person name="Lapalu N."/>
            <person name="Simon A."/>
            <person name="Lu A."/>
            <person name="Plaumann P.-L."/>
            <person name="Amselem J."/>
            <person name="Pigne S."/>
            <person name="Auger A."/>
            <person name="Koch C."/>
            <person name="Dallery J.-F."/>
            <person name="O'Connell R.J."/>
        </authorList>
    </citation>
    <scope>NUCLEOTIDE SEQUENCE [LARGE SCALE GENOMIC DNA]</scope>
    <source>
        <strain evidence="3">CBS 520.97</strain>
    </source>
</reference>
<accession>A0AAX4IT20</accession>
<organism evidence="2 3">
    <name type="scientific">Colletotrichum destructivum</name>
    <dbReference type="NCBI Taxonomy" id="34406"/>
    <lineage>
        <taxon>Eukaryota</taxon>
        <taxon>Fungi</taxon>
        <taxon>Dikarya</taxon>
        <taxon>Ascomycota</taxon>
        <taxon>Pezizomycotina</taxon>
        <taxon>Sordariomycetes</taxon>
        <taxon>Hypocreomycetidae</taxon>
        <taxon>Glomerellales</taxon>
        <taxon>Glomerellaceae</taxon>
        <taxon>Colletotrichum</taxon>
        <taxon>Colletotrichum destructivum species complex</taxon>
    </lineage>
</organism>
<name>A0AAX4IT20_9PEZI</name>
<gene>
    <name evidence="2" type="ORF">CDEST_11438</name>
</gene>
<keyword evidence="3" id="KW-1185">Reference proteome</keyword>
<protein>
    <submittedName>
        <fullName evidence="2">Uncharacterized protein</fullName>
    </submittedName>
</protein>
<evidence type="ECO:0000313" key="2">
    <source>
        <dbReference type="EMBL" id="WQF86424.1"/>
    </source>
</evidence>
<dbReference type="EMBL" id="CP137311">
    <property type="protein sequence ID" value="WQF86424.1"/>
    <property type="molecule type" value="Genomic_DNA"/>
</dbReference>
<dbReference type="RefSeq" id="XP_062783645.1">
    <property type="nucleotide sequence ID" value="XM_062927594.1"/>
</dbReference>
<feature type="chain" id="PRO_5043444361" evidence="1">
    <location>
        <begin position="19"/>
        <end position="103"/>
    </location>
</feature>
<dbReference type="AlphaFoldDB" id="A0AAX4IT20"/>
<dbReference type="Proteomes" id="UP001322277">
    <property type="component" value="Chromosome 7"/>
</dbReference>
<sequence length="103" mass="11258">MQISKLFLATLLPFMASANEHTSCWCQIKTSDECQKSACTAYGLTRAFFNLPREYNIYNAATRWQGTSCQVVTQDGVVSGGLGGNEYEKVCQDNCHVGSSCDG</sequence>
<evidence type="ECO:0000313" key="3">
    <source>
        <dbReference type="Proteomes" id="UP001322277"/>
    </source>
</evidence>
<keyword evidence="1" id="KW-0732">Signal</keyword>
<feature type="signal peptide" evidence="1">
    <location>
        <begin position="1"/>
        <end position="18"/>
    </location>
</feature>
<dbReference type="GeneID" id="87947938"/>
<dbReference type="KEGG" id="cdet:87947938"/>